<organism evidence="1 2">
    <name type="scientific">Ascaris lumbricoides</name>
    <name type="common">Giant roundworm</name>
    <dbReference type="NCBI Taxonomy" id="6252"/>
    <lineage>
        <taxon>Eukaryota</taxon>
        <taxon>Metazoa</taxon>
        <taxon>Ecdysozoa</taxon>
        <taxon>Nematoda</taxon>
        <taxon>Chromadorea</taxon>
        <taxon>Rhabditida</taxon>
        <taxon>Spirurina</taxon>
        <taxon>Ascaridomorpha</taxon>
        <taxon>Ascaridoidea</taxon>
        <taxon>Ascarididae</taxon>
        <taxon>Ascaris</taxon>
    </lineage>
</organism>
<dbReference type="Proteomes" id="UP000036681">
    <property type="component" value="Unplaced"/>
</dbReference>
<keyword evidence="1" id="KW-1185">Reference proteome</keyword>
<reference evidence="2" key="1">
    <citation type="submission" date="2017-02" db="UniProtKB">
        <authorList>
            <consortium name="WormBaseParasite"/>
        </authorList>
    </citation>
    <scope>IDENTIFICATION</scope>
</reference>
<evidence type="ECO:0000313" key="2">
    <source>
        <dbReference type="WBParaSite" id="ALUE_0000239701-mRNA-1"/>
    </source>
</evidence>
<name>A0A0M3HLK2_ASCLU</name>
<sequence length="65" mass="7262">MKIPKISKFSHDADADRRFCDGSLGAGTNNAKLVSVLRQLASYHHRDQVQFEMIDAALANFLTKL</sequence>
<dbReference type="WBParaSite" id="ALUE_0000239701-mRNA-1">
    <property type="protein sequence ID" value="ALUE_0000239701-mRNA-1"/>
    <property type="gene ID" value="ALUE_0000239701"/>
</dbReference>
<dbReference type="AlphaFoldDB" id="A0A0M3HLK2"/>
<proteinExistence type="predicted"/>
<evidence type="ECO:0000313" key="1">
    <source>
        <dbReference type="Proteomes" id="UP000036681"/>
    </source>
</evidence>
<protein>
    <submittedName>
        <fullName evidence="2">UCH domain-containing protein</fullName>
    </submittedName>
</protein>
<accession>A0A0M3HLK2</accession>